<dbReference type="Proteomes" id="UP001187315">
    <property type="component" value="Unassembled WGS sequence"/>
</dbReference>
<evidence type="ECO:0000256" key="6">
    <source>
        <dbReference type="SAM" id="Phobius"/>
    </source>
</evidence>
<gene>
    <name evidence="7" type="ORF">Q7C36_007204</name>
</gene>
<keyword evidence="4 6" id="KW-1133">Transmembrane helix</keyword>
<sequence length="194" mass="22326">MESVITGLIDEFKFLHKHRELFTLFIVVSTFLISLFCVTNGGIYVFTLLDHFAAGTSILFGVLIEAIGIAWFYGVDRFSDDIQEMIGQRPGIYWRLCWKFVSPCFLLFMVVVSFATFNPPKYGSYSFPVWANMLGWCLSISSMIMVPIYAIYKFCMLPGSFCTKLAYAITPETEHHLVERGEVRQFTLHHWLVV</sequence>
<dbReference type="PANTHER" id="PTHR11616:SF38">
    <property type="entry name" value="SODIUM-DEPENDENT DOPAMINE TRANSPORTER"/>
    <property type="match status" value="1"/>
</dbReference>
<evidence type="ECO:0008006" key="9">
    <source>
        <dbReference type="Google" id="ProtNLM"/>
    </source>
</evidence>
<reference evidence="7" key="1">
    <citation type="submission" date="2023-08" db="EMBL/GenBank/DDBJ databases">
        <title>Pelteobagrus vachellii genome.</title>
        <authorList>
            <person name="Liu H."/>
        </authorList>
    </citation>
    <scope>NUCLEOTIDE SEQUENCE</scope>
    <source>
        <strain evidence="7">PRFRI_2022a</strain>
        <tissue evidence="7">Muscle</tissue>
    </source>
</reference>
<dbReference type="AlphaFoldDB" id="A0AA88T255"/>
<name>A0AA88T255_TACVA</name>
<keyword evidence="5 6" id="KW-0472">Membrane</keyword>
<protein>
    <recommendedName>
        <fullName evidence="9">Sodium-dependent noradrenaline transporter</fullName>
    </recommendedName>
</protein>
<feature type="transmembrane region" description="Helical" evidence="6">
    <location>
        <begin position="52"/>
        <end position="75"/>
    </location>
</feature>
<dbReference type="EMBL" id="JAVHJS010000006">
    <property type="protein sequence ID" value="KAK2855335.1"/>
    <property type="molecule type" value="Genomic_DNA"/>
</dbReference>
<evidence type="ECO:0000313" key="8">
    <source>
        <dbReference type="Proteomes" id="UP001187315"/>
    </source>
</evidence>
<dbReference type="GO" id="GO:0006865">
    <property type="term" value="P:amino acid transport"/>
    <property type="evidence" value="ECO:0007669"/>
    <property type="project" value="TreeGrafter"/>
</dbReference>
<accession>A0AA88T255</accession>
<proteinExistence type="predicted"/>
<dbReference type="SUPFAM" id="SSF161070">
    <property type="entry name" value="SNF-like"/>
    <property type="match status" value="1"/>
</dbReference>
<evidence type="ECO:0000256" key="5">
    <source>
        <dbReference type="ARBA" id="ARBA00023136"/>
    </source>
</evidence>
<dbReference type="GO" id="GO:0035725">
    <property type="term" value="P:sodium ion transmembrane transport"/>
    <property type="evidence" value="ECO:0007669"/>
    <property type="project" value="TreeGrafter"/>
</dbReference>
<evidence type="ECO:0000256" key="2">
    <source>
        <dbReference type="ARBA" id="ARBA00022448"/>
    </source>
</evidence>
<keyword evidence="8" id="KW-1185">Reference proteome</keyword>
<evidence type="ECO:0000256" key="3">
    <source>
        <dbReference type="ARBA" id="ARBA00022692"/>
    </source>
</evidence>
<evidence type="ECO:0000313" key="7">
    <source>
        <dbReference type="EMBL" id="KAK2855335.1"/>
    </source>
</evidence>
<dbReference type="PRINTS" id="PR00176">
    <property type="entry name" value="NANEUSMPORT"/>
</dbReference>
<keyword evidence="2" id="KW-0813">Transport</keyword>
<organism evidence="7 8">
    <name type="scientific">Tachysurus vachellii</name>
    <name type="common">Darkbarbel catfish</name>
    <name type="synonym">Pelteobagrus vachellii</name>
    <dbReference type="NCBI Taxonomy" id="175792"/>
    <lineage>
        <taxon>Eukaryota</taxon>
        <taxon>Metazoa</taxon>
        <taxon>Chordata</taxon>
        <taxon>Craniata</taxon>
        <taxon>Vertebrata</taxon>
        <taxon>Euteleostomi</taxon>
        <taxon>Actinopterygii</taxon>
        <taxon>Neopterygii</taxon>
        <taxon>Teleostei</taxon>
        <taxon>Ostariophysi</taxon>
        <taxon>Siluriformes</taxon>
        <taxon>Bagridae</taxon>
        <taxon>Tachysurus</taxon>
    </lineage>
</organism>
<comment type="subcellular location">
    <subcellularLocation>
        <location evidence="1">Membrane</location>
        <topology evidence="1">Multi-pass membrane protein</topology>
    </subcellularLocation>
</comment>
<dbReference type="InterPro" id="IPR000175">
    <property type="entry name" value="Na/ntran_symport"/>
</dbReference>
<dbReference type="PROSITE" id="PS50267">
    <property type="entry name" value="NA_NEUROTRAN_SYMP_3"/>
    <property type="match status" value="1"/>
</dbReference>
<comment type="caution">
    <text evidence="7">The sequence shown here is derived from an EMBL/GenBank/DDBJ whole genome shotgun (WGS) entry which is preliminary data.</text>
</comment>
<dbReference type="GO" id="GO:0005886">
    <property type="term" value="C:plasma membrane"/>
    <property type="evidence" value="ECO:0007669"/>
    <property type="project" value="TreeGrafter"/>
</dbReference>
<dbReference type="InterPro" id="IPR037272">
    <property type="entry name" value="SNS_sf"/>
</dbReference>
<feature type="transmembrane region" description="Helical" evidence="6">
    <location>
        <begin position="129"/>
        <end position="152"/>
    </location>
</feature>
<feature type="transmembrane region" description="Helical" evidence="6">
    <location>
        <begin position="21"/>
        <end position="46"/>
    </location>
</feature>
<evidence type="ECO:0000256" key="4">
    <source>
        <dbReference type="ARBA" id="ARBA00022989"/>
    </source>
</evidence>
<dbReference type="PANTHER" id="PTHR11616">
    <property type="entry name" value="SODIUM/CHLORIDE DEPENDENT TRANSPORTER"/>
    <property type="match status" value="1"/>
</dbReference>
<keyword evidence="3 6" id="KW-0812">Transmembrane</keyword>
<evidence type="ECO:0000256" key="1">
    <source>
        <dbReference type="ARBA" id="ARBA00004141"/>
    </source>
</evidence>
<feature type="transmembrane region" description="Helical" evidence="6">
    <location>
        <begin position="96"/>
        <end position="117"/>
    </location>
</feature>
<dbReference type="Pfam" id="PF00209">
    <property type="entry name" value="SNF"/>
    <property type="match status" value="1"/>
</dbReference>